<comment type="caution">
    <text evidence="1">The sequence shown here is derived from an EMBL/GenBank/DDBJ whole genome shotgun (WGS) entry which is preliminary data.</text>
</comment>
<dbReference type="PATRIC" id="fig|45068.5.peg.1869"/>
<reference evidence="1 2" key="1">
    <citation type="submission" date="2015-11" db="EMBL/GenBank/DDBJ databases">
        <title>Genomic analysis of 38 Legionella species identifies large and diverse effector repertoires.</title>
        <authorList>
            <person name="Burstein D."/>
            <person name="Amaro F."/>
            <person name="Zusman T."/>
            <person name="Lifshitz Z."/>
            <person name="Cohen O."/>
            <person name="Gilbert J.A."/>
            <person name="Pupko T."/>
            <person name="Shuman H.A."/>
            <person name="Segal G."/>
        </authorList>
    </citation>
    <scope>NUCLEOTIDE SEQUENCE [LARGE SCALE GENOMIC DNA]</scope>
    <source>
        <strain evidence="1 2">ATCC 49505</strain>
    </source>
</reference>
<dbReference type="SUPFAM" id="SSF102462">
    <property type="entry name" value="Peptidyl-tRNA hydrolase II"/>
    <property type="match status" value="1"/>
</dbReference>
<dbReference type="EMBL" id="LNYK01000026">
    <property type="protein sequence ID" value="KTD20370.1"/>
    <property type="molecule type" value="Genomic_DNA"/>
</dbReference>
<dbReference type="InterPro" id="IPR017021">
    <property type="entry name" value="UCP033763"/>
</dbReference>
<evidence type="ECO:0008006" key="3">
    <source>
        <dbReference type="Google" id="ProtNLM"/>
    </source>
</evidence>
<dbReference type="PIRSF" id="PIRSF033736">
    <property type="entry name" value="UCP033763"/>
    <property type="match status" value="1"/>
</dbReference>
<accession>A0A0W0VJU2</accession>
<evidence type="ECO:0000313" key="2">
    <source>
        <dbReference type="Proteomes" id="UP000054997"/>
    </source>
</evidence>
<dbReference type="STRING" id="45068.Llon_1723"/>
<dbReference type="InterPro" id="IPR018988">
    <property type="entry name" value="DUF2000"/>
</dbReference>
<proteinExistence type="predicted"/>
<dbReference type="Proteomes" id="UP000054997">
    <property type="component" value="Unassembled WGS sequence"/>
</dbReference>
<gene>
    <name evidence="1" type="ORF">Llon_1723</name>
</gene>
<protein>
    <recommendedName>
        <fullName evidence="3">DUF2000 domain-containing protein</fullName>
    </recommendedName>
</protein>
<evidence type="ECO:0000313" key="1">
    <source>
        <dbReference type="EMBL" id="KTD20370.1"/>
    </source>
</evidence>
<sequence length="158" mass="18149">MVIMRYNARIVNIDVENVMSKLAFENKLVAVLNKRIEPGKVMNALAHMCIGLGAVIGKQDLRLTDYRDADDGSHPHISEIPFIILCDNSNKIRKLRQEAINKNILFNDFTDTMTVGTYQEQIERTLQVKEDDLTYFGIVLFGDWDEVTALTRKCSLWR</sequence>
<organism evidence="1 2">
    <name type="scientific">Legionella londiniensis</name>
    <dbReference type="NCBI Taxonomy" id="45068"/>
    <lineage>
        <taxon>Bacteria</taxon>
        <taxon>Pseudomonadati</taxon>
        <taxon>Pseudomonadota</taxon>
        <taxon>Gammaproteobacteria</taxon>
        <taxon>Legionellales</taxon>
        <taxon>Legionellaceae</taxon>
        <taxon>Legionella</taxon>
    </lineage>
</organism>
<name>A0A0W0VJU2_9GAMM</name>
<keyword evidence="2" id="KW-1185">Reference proteome</keyword>
<dbReference type="InterPro" id="IPR023476">
    <property type="entry name" value="Pep_tRNA_hydro_II_dom_sf"/>
</dbReference>
<dbReference type="AlphaFoldDB" id="A0A0W0VJU2"/>
<dbReference type="Pfam" id="PF09391">
    <property type="entry name" value="DUF2000"/>
    <property type="match status" value="1"/>
</dbReference>
<dbReference type="Gene3D" id="3.40.1490.10">
    <property type="entry name" value="Bit1"/>
    <property type="match status" value="1"/>
</dbReference>